<proteinExistence type="predicted"/>
<dbReference type="InterPro" id="IPR053524">
    <property type="entry name" value="Aerial_hyphae_peptide-synth"/>
</dbReference>
<dbReference type="InterPro" id="IPR012341">
    <property type="entry name" value="6hp_glycosidase-like_sf"/>
</dbReference>
<dbReference type="CDD" id="cd04791">
    <property type="entry name" value="LanC_SerThrkinase"/>
    <property type="match status" value="1"/>
</dbReference>
<gene>
    <name evidence="6" type="primary">lanKC</name>
    <name evidence="6" type="ORF">ACFQRL_14245</name>
</gene>
<dbReference type="EMBL" id="JBHTBE010000004">
    <property type="protein sequence ID" value="MFC7270120.1"/>
    <property type="molecule type" value="Genomic_DNA"/>
</dbReference>
<dbReference type="InterPro" id="IPR007822">
    <property type="entry name" value="LANC-like"/>
</dbReference>
<dbReference type="InterPro" id="IPR058053">
    <property type="entry name" value="RamC_C"/>
</dbReference>
<dbReference type="SMART" id="SM00220">
    <property type="entry name" value="S_TKc"/>
    <property type="match status" value="1"/>
</dbReference>
<organism evidence="6 7">
    <name type="scientific">Microbacterium fluvii</name>
    <dbReference type="NCBI Taxonomy" id="415215"/>
    <lineage>
        <taxon>Bacteria</taxon>
        <taxon>Bacillati</taxon>
        <taxon>Actinomycetota</taxon>
        <taxon>Actinomycetes</taxon>
        <taxon>Micrococcales</taxon>
        <taxon>Microbacteriaceae</taxon>
        <taxon>Microbacterium</taxon>
    </lineage>
</organism>
<accession>A0ABW2HG42</accession>
<dbReference type="SUPFAM" id="SSF158745">
    <property type="entry name" value="LanC-like"/>
    <property type="match status" value="1"/>
</dbReference>
<reference evidence="7" key="1">
    <citation type="journal article" date="2019" name="Int. J. Syst. Evol. Microbiol.">
        <title>The Global Catalogue of Microorganisms (GCM) 10K type strain sequencing project: providing services to taxonomists for standard genome sequencing and annotation.</title>
        <authorList>
            <consortium name="The Broad Institute Genomics Platform"/>
            <consortium name="The Broad Institute Genome Sequencing Center for Infectious Disease"/>
            <person name="Wu L."/>
            <person name="Ma J."/>
        </authorList>
    </citation>
    <scope>NUCLEOTIDE SEQUENCE [LARGE SCALE GENOMIC DNA]</scope>
    <source>
        <strain evidence="7">CGMCC 1.15772</strain>
    </source>
</reference>
<dbReference type="RefSeq" id="WP_262875050.1">
    <property type="nucleotide sequence ID" value="NZ_BAABKW010000016.1"/>
</dbReference>
<evidence type="ECO:0000256" key="2">
    <source>
        <dbReference type="ARBA" id="ARBA00022741"/>
    </source>
</evidence>
<dbReference type="InterPro" id="IPR000719">
    <property type="entry name" value="Prot_kinase_dom"/>
</dbReference>
<dbReference type="Gene3D" id="1.50.10.10">
    <property type="match status" value="2"/>
</dbReference>
<comment type="caution">
    <text evidence="6">The sequence shown here is derived from an EMBL/GenBank/DDBJ whole genome shotgun (WGS) entry which is preliminary data.</text>
</comment>
<dbReference type="Gene3D" id="1.10.510.10">
    <property type="entry name" value="Transferase(Phosphotransferase) domain 1"/>
    <property type="match status" value="1"/>
</dbReference>
<dbReference type="PANTHER" id="PTHR43289">
    <property type="entry name" value="MITOGEN-ACTIVATED PROTEIN KINASE KINASE KINASE 20-RELATED"/>
    <property type="match status" value="1"/>
</dbReference>
<keyword evidence="2" id="KW-0547">Nucleotide-binding</keyword>
<evidence type="ECO:0000256" key="1">
    <source>
        <dbReference type="ARBA" id="ARBA00022679"/>
    </source>
</evidence>
<dbReference type="PANTHER" id="PTHR43289:SF34">
    <property type="entry name" value="SERINE_THREONINE-PROTEIN KINASE YBDM-RELATED"/>
    <property type="match status" value="1"/>
</dbReference>
<evidence type="ECO:0000259" key="5">
    <source>
        <dbReference type="PROSITE" id="PS50011"/>
    </source>
</evidence>
<keyword evidence="1" id="KW-0808">Transferase</keyword>
<dbReference type="SUPFAM" id="SSF56112">
    <property type="entry name" value="Protein kinase-like (PK-like)"/>
    <property type="match status" value="1"/>
</dbReference>
<dbReference type="PRINTS" id="PR01950">
    <property type="entry name" value="LANCSUPER"/>
</dbReference>
<dbReference type="InterPro" id="IPR057929">
    <property type="entry name" value="RamC_N"/>
</dbReference>
<dbReference type="Pfam" id="PF25816">
    <property type="entry name" value="RamC_N"/>
    <property type="match status" value="1"/>
</dbReference>
<evidence type="ECO:0000313" key="6">
    <source>
        <dbReference type="EMBL" id="MFC7270120.1"/>
    </source>
</evidence>
<evidence type="ECO:0000313" key="7">
    <source>
        <dbReference type="Proteomes" id="UP001596507"/>
    </source>
</evidence>
<keyword evidence="4" id="KW-0067">ATP-binding</keyword>
<dbReference type="NCBIfam" id="NF038151">
    <property type="entry name" value="lanthi_synth_III"/>
    <property type="match status" value="1"/>
</dbReference>
<feature type="domain" description="Protein kinase" evidence="5">
    <location>
        <begin position="226"/>
        <end position="503"/>
    </location>
</feature>
<dbReference type="SMART" id="SM01260">
    <property type="entry name" value="LANC_like"/>
    <property type="match status" value="1"/>
</dbReference>
<keyword evidence="3" id="KW-0418">Kinase</keyword>
<evidence type="ECO:0000256" key="3">
    <source>
        <dbReference type="ARBA" id="ARBA00022777"/>
    </source>
</evidence>
<keyword evidence="7" id="KW-1185">Reference proteome</keyword>
<dbReference type="Proteomes" id="UP001596507">
    <property type="component" value="Unassembled WGS sequence"/>
</dbReference>
<dbReference type="Pfam" id="PF00069">
    <property type="entry name" value="Pkinase"/>
    <property type="match status" value="1"/>
</dbReference>
<protein>
    <submittedName>
        <fullName evidence="6">Class III lanthionine synthetase LanKC</fullName>
    </submittedName>
</protein>
<dbReference type="InterPro" id="IPR011009">
    <property type="entry name" value="Kinase-like_dom_sf"/>
</dbReference>
<evidence type="ECO:0000256" key="4">
    <source>
        <dbReference type="ARBA" id="ARBA00022840"/>
    </source>
</evidence>
<name>A0ABW2HG42_9MICO</name>
<sequence>MDPIYPQFAAAGSPFYDKPGRHELDSSQDYRTDRALARLGWLSQQDDHWIHWTAPGITVPEQGWKVHVSATLGTASEALRQASAYCRQQRVAFKHLRSPSRLRASLAKDADRISAAKFITIYPTDDQALQNCLTTLQELLSGHPAPHILTDLRWDDGPLFVRYGAFIRQFVDVNGFQTPAIRDPRTGQLVPDVRGTTFTCPAWVTIPAFLQAQLDALELAPPKGFPHVTGALHHSNAGGIYTATMGGKEIVLKEARPHTGLTPDDRDAVSRLQDEETVLKALIGRGYAPRPLATFIAHGHRYLAMEHIEGDTLSNLVVARHPLASGTATPSDYSDYRSWVLGISASLRAVVTDLHRSGHTHGDLHPGNILVTASGDVRLIDFEMSVPTERETISPFGVPGFVAPDGRSARDADLYALACIDLHMFLPLTPLAQQANQKLHQLVEVAAEQFDLGPGWAEEVLRTLSPRTSPGAAREHRKTLGSLEFTRPRGLDAAITGIVHGISVDADPTRADRLWPGDPRQFREPAFGLASGALGVASAAALTGRRLRDAELLWIQTALRETTDLKRPGLMDGIAGAIWGLRQLGLDSDAAELLQVLRSRGWRDADCSLYSGLPGVGLTLLSFASSDATAVSQAAEIVRQLDEKWKTKPTKSRVATDRGGLLRGATGTALLALAVYEHTRDTSHLESARRALDHDLATLAVVKDGSLHVNEGWRVIPYLGHGSAGVGVVLARYISHTGDAGRYKQTLDAIVLAASTPFTVQAGLLRGRAGLIHALILLDRFGLAPSDVRSIVDHHVSQLALYAFPDQRALRFAGDGLLRMSCDLGSGSAGVLTALLAYREWIAGGSLRWSGLPYLAPDSLMSPSPRELARGGEINGVPLVATGA</sequence>
<dbReference type="PROSITE" id="PS50011">
    <property type="entry name" value="PROTEIN_KINASE_DOM"/>
    <property type="match status" value="1"/>
</dbReference>